<comment type="caution">
    <text evidence="3">The sequence shown here is derived from an EMBL/GenBank/DDBJ whole genome shotgun (WGS) entry which is preliminary data.</text>
</comment>
<evidence type="ECO:0000313" key="4">
    <source>
        <dbReference type="Proteomes" id="UP000321629"/>
    </source>
</evidence>
<protein>
    <submittedName>
        <fullName evidence="3">Polyisoprenoid-binding protein</fullName>
    </submittedName>
</protein>
<dbReference type="InterPro" id="IPR036761">
    <property type="entry name" value="TTHA0802/YceI-like_sf"/>
</dbReference>
<dbReference type="SUPFAM" id="SSF101874">
    <property type="entry name" value="YceI-like"/>
    <property type="match status" value="1"/>
</dbReference>
<feature type="chain" id="PRO_5022910816" evidence="1">
    <location>
        <begin position="22"/>
        <end position="190"/>
    </location>
</feature>
<dbReference type="PANTHER" id="PTHR34406">
    <property type="entry name" value="PROTEIN YCEI"/>
    <property type="match status" value="1"/>
</dbReference>
<proteinExistence type="predicted"/>
<gene>
    <name evidence="3" type="ORF">FPD38_06820</name>
</gene>
<dbReference type="RefSeq" id="WP_147555974.1">
    <property type="nucleotide sequence ID" value="NZ_VOWJ01000031.1"/>
</dbReference>
<evidence type="ECO:0000256" key="1">
    <source>
        <dbReference type="SAM" id="SignalP"/>
    </source>
</evidence>
<dbReference type="Proteomes" id="UP000321629">
    <property type="component" value="Unassembled WGS sequence"/>
</dbReference>
<dbReference type="InterPro" id="IPR007372">
    <property type="entry name" value="Lipid/polyisoprenoid-bd_YceI"/>
</dbReference>
<keyword evidence="1" id="KW-0732">Signal</keyword>
<name>A0A5C7DPP2_9BACT</name>
<sequence length="190" mass="21162">MKKILLSSVLAVSLLGINAIAKDFSIDKAHSNVGFKIKHLQISNISGSFKDYDANIDFNSDTFEFNKLQANVKIASINTDNQTRDTHLQSNDFFKTKKYPEMTFTMNKYEKISNEKGKMYGTLNIAGVSKDIILDTEIGGVVKMDNGKEKVGFSLKGEITRSDFKFAPETSTLKIGDIVTINIDAQMSEK</sequence>
<feature type="domain" description="Lipid/polyisoprenoid-binding YceI-like" evidence="2">
    <location>
        <begin position="23"/>
        <end position="188"/>
    </location>
</feature>
<evidence type="ECO:0000313" key="3">
    <source>
        <dbReference type="EMBL" id="TXE86355.1"/>
    </source>
</evidence>
<organism evidence="3 4">
    <name type="scientific">Campylobacter volucris</name>
    <dbReference type="NCBI Taxonomy" id="1031542"/>
    <lineage>
        <taxon>Bacteria</taxon>
        <taxon>Pseudomonadati</taxon>
        <taxon>Campylobacterota</taxon>
        <taxon>Epsilonproteobacteria</taxon>
        <taxon>Campylobacterales</taxon>
        <taxon>Campylobacteraceae</taxon>
        <taxon>Campylobacter</taxon>
    </lineage>
</organism>
<accession>A0A5C7DPP2</accession>
<dbReference type="SMART" id="SM00867">
    <property type="entry name" value="YceI"/>
    <property type="match status" value="1"/>
</dbReference>
<dbReference type="AlphaFoldDB" id="A0A5C7DPP2"/>
<dbReference type="PANTHER" id="PTHR34406:SF1">
    <property type="entry name" value="PROTEIN YCEI"/>
    <property type="match status" value="1"/>
</dbReference>
<feature type="signal peptide" evidence="1">
    <location>
        <begin position="1"/>
        <end position="21"/>
    </location>
</feature>
<reference evidence="3 4" key="1">
    <citation type="submission" date="2019-07" db="EMBL/GenBank/DDBJ databases">
        <title>Rapid identification of Enteric Bacteria from Whole Genome Sequences (WGS) using Average Nucleotide Identity (ANI).</title>
        <authorList>
            <person name="Lane C."/>
        </authorList>
    </citation>
    <scope>NUCLEOTIDE SEQUENCE [LARGE SCALE GENOMIC DNA]</scope>
    <source>
        <strain evidence="3 4">2016D-0084</strain>
    </source>
</reference>
<dbReference type="Gene3D" id="2.40.128.110">
    <property type="entry name" value="Lipid/polyisoprenoid-binding, YceI-like"/>
    <property type="match status" value="1"/>
</dbReference>
<dbReference type="EMBL" id="VOWJ01000031">
    <property type="protein sequence ID" value="TXE86355.1"/>
    <property type="molecule type" value="Genomic_DNA"/>
</dbReference>
<dbReference type="Pfam" id="PF04264">
    <property type="entry name" value="YceI"/>
    <property type="match status" value="1"/>
</dbReference>
<evidence type="ECO:0000259" key="2">
    <source>
        <dbReference type="SMART" id="SM00867"/>
    </source>
</evidence>